<dbReference type="RefSeq" id="WP_169399787.1">
    <property type="nucleotide sequence ID" value="NZ_BAAAJH010000006.1"/>
</dbReference>
<dbReference type="EMBL" id="JAAXKY010000169">
    <property type="protein sequence ID" value="NMH81758.1"/>
    <property type="molecule type" value="Genomic_DNA"/>
</dbReference>
<protein>
    <submittedName>
        <fullName evidence="4">GNAT family N-acetyltransferase</fullName>
    </submittedName>
</protein>
<dbReference type="InterPro" id="IPR050832">
    <property type="entry name" value="Bact_Acetyltransf"/>
</dbReference>
<keyword evidence="1" id="KW-0808">Transferase</keyword>
<evidence type="ECO:0000256" key="2">
    <source>
        <dbReference type="ARBA" id="ARBA00023315"/>
    </source>
</evidence>
<dbReference type="CDD" id="cd04301">
    <property type="entry name" value="NAT_SF"/>
    <property type="match status" value="1"/>
</dbReference>
<organism evidence="4 5">
    <name type="scientific">Pseudonocardia xinjiangensis</name>
    <dbReference type="NCBI Taxonomy" id="75289"/>
    <lineage>
        <taxon>Bacteria</taxon>
        <taxon>Bacillati</taxon>
        <taxon>Actinomycetota</taxon>
        <taxon>Actinomycetes</taxon>
        <taxon>Pseudonocardiales</taxon>
        <taxon>Pseudonocardiaceae</taxon>
        <taxon>Pseudonocardia</taxon>
    </lineage>
</organism>
<dbReference type="InterPro" id="IPR000182">
    <property type="entry name" value="GNAT_dom"/>
</dbReference>
<dbReference type="Proteomes" id="UP001296706">
    <property type="component" value="Unassembled WGS sequence"/>
</dbReference>
<keyword evidence="2" id="KW-0012">Acyltransferase</keyword>
<evidence type="ECO:0000259" key="3">
    <source>
        <dbReference type="PROSITE" id="PS51186"/>
    </source>
</evidence>
<keyword evidence="5" id="KW-1185">Reference proteome</keyword>
<dbReference type="PANTHER" id="PTHR43877">
    <property type="entry name" value="AMINOALKYLPHOSPHONATE N-ACETYLTRANSFERASE-RELATED-RELATED"/>
    <property type="match status" value="1"/>
</dbReference>
<dbReference type="SUPFAM" id="SSF55729">
    <property type="entry name" value="Acyl-CoA N-acyltransferases (Nat)"/>
    <property type="match status" value="1"/>
</dbReference>
<dbReference type="Gene3D" id="3.40.630.30">
    <property type="match status" value="1"/>
</dbReference>
<accession>A0ABX1RR88</accession>
<evidence type="ECO:0000313" key="4">
    <source>
        <dbReference type="EMBL" id="NMH81758.1"/>
    </source>
</evidence>
<dbReference type="PROSITE" id="PS51186">
    <property type="entry name" value="GNAT"/>
    <property type="match status" value="1"/>
</dbReference>
<comment type="caution">
    <text evidence="4">The sequence shown here is derived from an EMBL/GenBank/DDBJ whole genome shotgun (WGS) entry which is preliminary data.</text>
</comment>
<dbReference type="InterPro" id="IPR016181">
    <property type="entry name" value="Acyl_CoA_acyltransferase"/>
</dbReference>
<evidence type="ECO:0000256" key="1">
    <source>
        <dbReference type="ARBA" id="ARBA00022679"/>
    </source>
</evidence>
<sequence>MIDGVAIRVADQHDAEGIAGLRRTLREEQLGRPSHDDGFDARFEEWIQREAGRRVSFLADAGDRLIGMMHLVVFERMPSPERAPSRWGYLANAFVLEGFRDRGVGSALLDRLLGHAREIGCVRVVLSPSERSVPFYARAGFGPATMLMAQVL</sequence>
<name>A0ABX1RR88_9PSEU</name>
<reference evidence="4 5" key="1">
    <citation type="submission" date="2020-04" db="EMBL/GenBank/DDBJ databases">
        <authorList>
            <person name="Klaysubun C."/>
            <person name="Duangmal K."/>
            <person name="Lipun K."/>
        </authorList>
    </citation>
    <scope>NUCLEOTIDE SEQUENCE [LARGE SCALE GENOMIC DNA]</scope>
    <source>
        <strain evidence="4 5">JCM 11839</strain>
    </source>
</reference>
<proteinExistence type="predicted"/>
<feature type="domain" description="N-acetyltransferase" evidence="3">
    <location>
        <begin position="5"/>
        <end position="152"/>
    </location>
</feature>
<evidence type="ECO:0000313" key="5">
    <source>
        <dbReference type="Proteomes" id="UP001296706"/>
    </source>
</evidence>
<dbReference type="Pfam" id="PF00583">
    <property type="entry name" value="Acetyltransf_1"/>
    <property type="match status" value="1"/>
</dbReference>
<gene>
    <name evidence="4" type="ORF">HF577_32295</name>
</gene>